<dbReference type="GO" id="GO:0000270">
    <property type="term" value="P:peptidoglycan metabolic process"/>
    <property type="evidence" value="ECO:0007669"/>
    <property type="project" value="TreeGrafter"/>
</dbReference>
<dbReference type="InterPro" id="IPR014729">
    <property type="entry name" value="Rossmann-like_a/b/a_fold"/>
</dbReference>
<dbReference type="AlphaFoldDB" id="A0A1E3L2H4"/>
<dbReference type="PANTHER" id="PTHR30336">
    <property type="entry name" value="INNER MEMBRANE PROTEIN, PROBABLE PERMEASE"/>
    <property type="match status" value="1"/>
</dbReference>
<keyword evidence="4" id="KW-1185">Reference proteome</keyword>
<dbReference type="InterPro" id="IPR051599">
    <property type="entry name" value="Cell_Envelope_Assoc"/>
</dbReference>
<keyword evidence="1" id="KW-0812">Transmembrane</keyword>
<dbReference type="GO" id="GO:0043164">
    <property type="term" value="P:Gram-negative-bacterium-type cell wall biogenesis"/>
    <property type="evidence" value="ECO:0007669"/>
    <property type="project" value="TreeGrafter"/>
</dbReference>
<dbReference type="Gene3D" id="3.40.50.620">
    <property type="entry name" value="HUPs"/>
    <property type="match status" value="1"/>
</dbReference>
<dbReference type="Pfam" id="PF02698">
    <property type="entry name" value="DUF218"/>
    <property type="match status" value="1"/>
</dbReference>
<gene>
    <name evidence="3" type="ORF">PTI45_02713</name>
</gene>
<organism evidence="3 4">
    <name type="scientific">Paenibacillus nuruki</name>
    <dbReference type="NCBI Taxonomy" id="1886670"/>
    <lineage>
        <taxon>Bacteria</taxon>
        <taxon>Bacillati</taxon>
        <taxon>Bacillota</taxon>
        <taxon>Bacilli</taxon>
        <taxon>Bacillales</taxon>
        <taxon>Paenibacillaceae</taxon>
        <taxon>Paenibacillus</taxon>
    </lineage>
</organism>
<evidence type="ECO:0000259" key="2">
    <source>
        <dbReference type="Pfam" id="PF02698"/>
    </source>
</evidence>
<feature type="transmembrane region" description="Helical" evidence="1">
    <location>
        <begin position="21"/>
        <end position="40"/>
    </location>
</feature>
<dbReference type="PANTHER" id="PTHR30336:SF4">
    <property type="entry name" value="ENVELOPE BIOGENESIS FACTOR ELYC"/>
    <property type="match status" value="1"/>
</dbReference>
<name>A0A1E3L2H4_9BACL</name>
<dbReference type="CDD" id="cd06259">
    <property type="entry name" value="YdcF-like"/>
    <property type="match status" value="1"/>
</dbReference>
<feature type="domain" description="DUF218" evidence="2">
    <location>
        <begin position="51"/>
        <end position="194"/>
    </location>
</feature>
<sequence>MFKRLKIIFRHDLFKRLIVTGMFVFILSFSIIESMIISGFKINDTQVKDIDYMIILGSGLRGSELSIILQQRVDTGIVYLKQHPDIPVIVSGGQGPGEDIPEAEAMSRYLVNQGIDQNRIIQENRSTSTFENLTFSKDILQSKGVNHASIIIVTSNYHLYRAEMIASTLGYNVHGIASPSLRYLLPQNMLREYLAMIKAMLQLS</sequence>
<evidence type="ECO:0000313" key="4">
    <source>
        <dbReference type="Proteomes" id="UP000094578"/>
    </source>
</evidence>
<comment type="caution">
    <text evidence="3">The sequence shown here is derived from an EMBL/GenBank/DDBJ whole genome shotgun (WGS) entry which is preliminary data.</text>
</comment>
<dbReference type="STRING" id="1886670.PTI45_02713"/>
<dbReference type="GO" id="GO:0005886">
    <property type="term" value="C:plasma membrane"/>
    <property type="evidence" value="ECO:0007669"/>
    <property type="project" value="TreeGrafter"/>
</dbReference>
<evidence type="ECO:0000313" key="3">
    <source>
        <dbReference type="EMBL" id="ODP27894.1"/>
    </source>
</evidence>
<proteinExistence type="predicted"/>
<dbReference type="PATRIC" id="fig|1886670.3.peg.2758"/>
<keyword evidence="1" id="KW-1133">Transmembrane helix</keyword>
<keyword evidence="1" id="KW-0472">Membrane</keyword>
<protein>
    <recommendedName>
        <fullName evidence="2">DUF218 domain-containing protein</fullName>
    </recommendedName>
</protein>
<reference evidence="3 4" key="1">
    <citation type="submission" date="2016-08" db="EMBL/GenBank/DDBJ databases">
        <title>Genome sequencing of Paenibacillus sp. TI45-13ar, isolated from Korean traditional nuruk.</title>
        <authorList>
            <person name="Kim S.-J."/>
        </authorList>
    </citation>
    <scope>NUCLEOTIDE SEQUENCE [LARGE SCALE GENOMIC DNA]</scope>
    <source>
        <strain evidence="3 4">TI45-13ar</strain>
    </source>
</reference>
<dbReference type="Proteomes" id="UP000094578">
    <property type="component" value="Unassembled WGS sequence"/>
</dbReference>
<dbReference type="EMBL" id="MDER01000045">
    <property type="protein sequence ID" value="ODP27894.1"/>
    <property type="molecule type" value="Genomic_DNA"/>
</dbReference>
<accession>A0A1E3L2H4</accession>
<evidence type="ECO:0000256" key="1">
    <source>
        <dbReference type="SAM" id="Phobius"/>
    </source>
</evidence>
<dbReference type="InterPro" id="IPR003848">
    <property type="entry name" value="DUF218"/>
</dbReference>